<evidence type="ECO:0000256" key="5">
    <source>
        <dbReference type="SAM" id="MobiDB-lite"/>
    </source>
</evidence>
<sequence>MAVEFMERLRENTSANTGLSPNTLFTLFATGVTVYYMLSVFFRGSSDHHQQHSPTSSEEDRSAASSSSASHSISASTSQSWNHDVFLSFRGEDTRNSFVDHLYAALVQQGIQTYKDDQTLPRGERIGPALLKAIQESRIAVVVFSQNYADSSWCLDELAHIMECMDTRGQIVIPIFYFVDPSDVRKQKGKYGKAFRKHKRENKQKVESWRKALEKAGNLSGWVINENSHEAKCIKEIVATISSRLPTLSTNVNKDLIGIETRLQDLKSKLKMESGDVRIIGIWGVGGGGKTTLASAAYAEISHRFEAHCLLQNIREESNKHGLEKLQEKILSLVLKTKDVVVGSEIEGRSMIERRLRNKSVLVVLDDVDDLKQLEALAGSHAWFGKGSRIIITTRDEHLLTRHADMIYEVSLLSDDEAMELFNKHAYREDELIEDYGMLSKDVVSYASGLPLALEILGSFLYDKNKDDWKSALAKLKCIPNVEVTERLKISYDGLEPEHQKLFLDIACFWRRRDMDEAMMVLDACNLHPRIGVKVLIQKSLIKVSDVRFSKQKVFDMHDLVEEMAHYIVRGAHPNHPEKHSRIWKMEDIAYLCDMGEDAVPMETEALAFRCYIDDPGLSNAVGVSDVVANMKKLPWIRFDEYPASSFPSNFHPTELGCLELERSRQKELWHGYKLLPNLKILDLAMSSNLITTPNFDGLPCLERLDLEGCESLEEIHPSIGYHKSLVYVDMRRCSTLKRFSPIIQMQMLETLILSECRELQQFPDIQSNK</sequence>
<dbReference type="InterPro" id="IPR027417">
    <property type="entry name" value="P-loop_NTPase"/>
</dbReference>
<dbReference type="GO" id="GO:0006952">
    <property type="term" value="P:defense response"/>
    <property type="evidence" value="ECO:0007669"/>
    <property type="project" value="UniProtKB-KW"/>
</dbReference>
<dbReference type="Pfam" id="PF23282">
    <property type="entry name" value="WHD_ROQ1"/>
    <property type="match status" value="1"/>
</dbReference>
<dbReference type="InterPro" id="IPR044974">
    <property type="entry name" value="Disease_R_plants"/>
</dbReference>
<gene>
    <name evidence="7" type="primary">PU3</name>
</gene>
<accession>Q947E8</accession>
<dbReference type="SUPFAM" id="SSF46785">
    <property type="entry name" value="Winged helix' DNA-binding domain"/>
    <property type="match status" value="1"/>
</dbReference>
<dbReference type="InterPro" id="IPR032675">
    <property type="entry name" value="LRR_dom_sf"/>
</dbReference>
<dbReference type="Gene3D" id="3.40.50.300">
    <property type="entry name" value="P-loop containing nucleotide triphosphate hydrolases"/>
    <property type="match status" value="1"/>
</dbReference>
<dbReference type="InterPro" id="IPR058192">
    <property type="entry name" value="WHD_ROQ1-like"/>
</dbReference>
<dbReference type="InterPro" id="IPR002182">
    <property type="entry name" value="NB-ARC"/>
</dbReference>
<dbReference type="InterPro" id="IPR042197">
    <property type="entry name" value="Apaf_helical"/>
</dbReference>
<organism evidence="7">
    <name type="scientific">Helianthus annuus</name>
    <name type="common">Common sunflower</name>
    <dbReference type="NCBI Taxonomy" id="4232"/>
    <lineage>
        <taxon>Eukaryota</taxon>
        <taxon>Viridiplantae</taxon>
        <taxon>Streptophyta</taxon>
        <taxon>Embryophyta</taxon>
        <taxon>Tracheophyta</taxon>
        <taxon>Spermatophyta</taxon>
        <taxon>Magnoliopsida</taxon>
        <taxon>eudicotyledons</taxon>
        <taxon>Gunneridae</taxon>
        <taxon>Pentapetalae</taxon>
        <taxon>asterids</taxon>
        <taxon>campanulids</taxon>
        <taxon>Asterales</taxon>
        <taxon>Asteraceae</taxon>
        <taxon>Asteroideae</taxon>
        <taxon>Heliantheae alliance</taxon>
        <taxon>Heliantheae</taxon>
        <taxon>Helianthus</taxon>
    </lineage>
</organism>
<dbReference type="SMART" id="SM00255">
    <property type="entry name" value="TIR"/>
    <property type="match status" value="1"/>
</dbReference>
<feature type="non-terminal residue" evidence="7">
    <location>
        <position position="770"/>
    </location>
</feature>
<dbReference type="Gene3D" id="3.40.50.10140">
    <property type="entry name" value="Toll/interleukin-1 receptor homology (TIR) domain"/>
    <property type="match status" value="1"/>
</dbReference>
<evidence type="ECO:0000313" key="7">
    <source>
        <dbReference type="EMBL" id="AAL07535.1"/>
    </source>
</evidence>
<proteinExistence type="predicted"/>
<dbReference type="InterPro" id="IPR036390">
    <property type="entry name" value="WH_DNA-bd_sf"/>
</dbReference>
<dbReference type="AlphaFoldDB" id="Q947E8"/>
<protein>
    <submittedName>
        <fullName evidence="7">Resistance gene analog PU3</fullName>
    </submittedName>
</protein>
<keyword evidence="4" id="KW-0520">NAD</keyword>
<reference evidence="7" key="1">
    <citation type="submission" date="2000-10" db="EMBL/GenBank/DDBJ databases">
        <title>Resistance gene analogs (RGA) from cultivated sunflower, Helianthus annuus.</title>
        <authorList>
            <person name="Bouzidi M.F."/>
            <person name="Badaoui S."/>
            <person name="Cambon F."/>
            <person name="Vear F."/>
            <person name="Tourvieille de Labrouhe D."/>
            <person name="Nicolas P."/>
            <person name="Mouzeyar S."/>
        </authorList>
    </citation>
    <scope>NUCLEOTIDE SEQUENCE</scope>
</reference>
<dbReference type="GO" id="GO:0043531">
    <property type="term" value="F:ADP binding"/>
    <property type="evidence" value="ECO:0007669"/>
    <property type="project" value="InterPro"/>
</dbReference>
<evidence type="ECO:0000256" key="2">
    <source>
        <dbReference type="ARBA" id="ARBA00022737"/>
    </source>
</evidence>
<name>Q947E8_HELAN</name>
<evidence type="ECO:0000256" key="3">
    <source>
        <dbReference type="ARBA" id="ARBA00022821"/>
    </source>
</evidence>
<feature type="region of interest" description="Disordered" evidence="5">
    <location>
        <begin position="47"/>
        <end position="69"/>
    </location>
</feature>
<keyword evidence="1" id="KW-0433">Leucine-rich repeat</keyword>
<keyword evidence="3" id="KW-0611">Plant defense</keyword>
<dbReference type="FunFam" id="3.40.50.10140:FF:000007">
    <property type="entry name" value="Disease resistance protein (TIR-NBS-LRR class)"/>
    <property type="match status" value="1"/>
</dbReference>
<dbReference type="EMBL" id="AF316405">
    <property type="protein sequence ID" value="AAL07535.1"/>
    <property type="molecule type" value="Genomic_DNA"/>
</dbReference>
<dbReference type="PANTHER" id="PTHR11017">
    <property type="entry name" value="LEUCINE-RICH REPEAT-CONTAINING PROTEIN"/>
    <property type="match status" value="1"/>
</dbReference>
<dbReference type="InterPro" id="IPR000157">
    <property type="entry name" value="TIR_dom"/>
</dbReference>
<dbReference type="PANTHER" id="PTHR11017:SF340">
    <property type="entry name" value="NB-ARC-RELATED"/>
    <property type="match status" value="1"/>
</dbReference>
<evidence type="ECO:0000256" key="4">
    <source>
        <dbReference type="ARBA" id="ARBA00023027"/>
    </source>
</evidence>
<evidence type="ECO:0000259" key="6">
    <source>
        <dbReference type="PROSITE" id="PS50104"/>
    </source>
</evidence>
<dbReference type="PRINTS" id="PR00364">
    <property type="entry name" value="DISEASERSIST"/>
</dbReference>
<dbReference type="Pfam" id="PF00931">
    <property type="entry name" value="NB-ARC"/>
    <property type="match status" value="1"/>
</dbReference>
<dbReference type="SUPFAM" id="SSF52200">
    <property type="entry name" value="Toll/Interleukin receptor TIR domain"/>
    <property type="match status" value="1"/>
</dbReference>
<dbReference type="Pfam" id="PF01582">
    <property type="entry name" value="TIR"/>
    <property type="match status" value="1"/>
</dbReference>
<dbReference type="SUPFAM" id="SSF52058">
    <property type="entry name" value="L domain-like"/>
    <property type="match status" value="1"/>
</dbReference>
<dbReference type="GO" id="GO:0007165">
    <property type="term" value="P:signal transduction"/>
    <property type="evidence" value="ECO:0007669"/>
    <property type="project" value="InterPro"/>
</dbReference>
<evidence type="ECO:0000256" key="1">
    <source>
        <dbReference type="ARBA" id="ARBA00022614"/>
    </source>
</evidence>
<dbReference type="Gene3D" id="1.10.8.430">
    <property type="entry name" value="Helical domain of apoptotic protease-activating factors"/>
    <property type="match status" value="1"/>
</dbReference>
<dbReference type="InterPro" id="IPR035897">
    <property type="entry name" value="Toll_tir_struct_dom_sf"/>
</dbReference>
<dbReference type="PROSITE" id="PS50104">
    <property type="entry name" value="TIR"/>
    <property type="match status" value="1"/>
</dbReference>
<keyword evidence="2" id="KW-0677">Repeat</keyword>
<feature type="domain" description="TIR" evidence="6">
    <location>
        <begin position="81"/>
        <end position="245"/>
    </location>
</feature>
<dbReference type="Gene3D" id="3.80.10.10">
    <property type="entry name" value="Ribonuclease Inhibitor"/>
    <property type="match status" value="1"/>
</dbReference>
<dbReference type="SUPFAM" id="SSF52540">
    <property type="entry name" value="P-loop containing nucleoside triphosphate hydrolases"/>
    <property type="match status" value="1"/>
</dbReference>